<name>A0A098LE29_9BACT</name>
<dbReference type="Proteomes" id="UP000030185">
    <property type="component" value="Unassembled WGS sequence"/>
</dbReference>
<proteinExistence type="predicted"/>
<evidence type="ECO:0000256" key="1">
    <source>
        <dbReference type="SAM" id="MobiDB-lite"/>
    </source>
</evidence>
<organism evidence="3 4">
    <name type="scientific">Sporocytophaga myxococcoides</name>
    <dbReference type="NCBI Taxonomy" id="153721"/>
    <lineage>
        <taxon>Bacteria</taxon>
        <taxon>Pseudomonadati</taxon>
        <taxon>Bacteroidota</taxon>
        <taxon>Cytophagia</taxon>
        <taxon>Cytophagales</taxon>
        <taxon>Cytophagaceae</taxon>
        <taxon>Sporocytophaga</taxon>
    </lineage>
</organism>
<keyword evidence="2" id="KW-0732">Signal</keyword>
<evidence type="ECO:0008006" key="5">
    <source>
        <dbReference type="Google" id="ProtNLM"/>
    </source>
</evidence>
<feature type="chain" id="PRO_5001937262" description="Outer membrane protein beta-barrel domain-containing protein" evidence="2">
    <location>
        <begin position="21"/>
        <end position="304"/>
    </location>
</feature>
<keyword evidence="4" id="KW-1185">Reference proteome</keyword>
<feature type="region of interest" description="Disordered" evidence="1">
    <location>
        <begin position="232"/>
        <end position="304"/>
    </location>
</feature>
<dbReference type="AlphaFoldDB" id="A0A098LE29"/>
<accession>A0A098LE29</accession>
<feature type="signal peptide" evidence="2">
    <location>
        <begin position="1"/>
        <end position="20"/>
    </location>
</feature>
<sequence length="304" mass="34994">MKRSFIALLAFLLISFSSEAQRRRTIEYSGFFDSYYFRGPLNISIGAGVAGYNGDLCKIFDCGKISPAFSIGANYKLWPRVMFGADFTYLKIKGEDNIYPNRNLSFNFTGYEVDVYGRLYFIDDVIRVARDRTRKPKVFKAFVSAGMGGLGFTSRAEQISPYTDTVFKIRRVYPQYTVVFPVGLGLSFTISPRVTIITDFVYRITFTDYIDDFRADKNDGYGMAMIKLQYSPTMPRRHKSKKGLPPPEQYDGPKGTETWKNRKPEEKPTNNDDTYELPPENQEQNPDEMNQEENQENQEENSGW</sequence>
<evidence type="ECO:0000256" key="2">
    <source>
        <dbReference type="SAM" id="SignalP"/>
    </source>
</evidence>
<evidence type="ECO:0000313" key="3">
    <source>
        <dbReference type="EMBL" id="GAL84712.1"/>
    </source>
</evidence>
<dbReference type="STRING" id="153721.MYP_1940"/>
<evidence type="ECO:0000313" key="4">
    <source>
        <dbReference type="Proteomes" id="UP000030185"/>
    </source>
</evidence>
<feature type="compositionally biased region" description="Basic and acidic residues" evidence="1">
    <location>
        <begin position="257"/>
        <end position="270"/>
    </location>
</feature>
<gene>
    <name evidence="3" type="ORF">MYP_1940</name>
</gene>
<dbReference type="SUPFAM" id="SSF56925">
    <property type="entry name" value="OMPA-like"/>
    <property type="match status" value="1"/>
</dbReference>
<dbReference type="eggNOG" id="COG3637">
    <property type="taxonomic scope" value="Bacteria"/>
</dbReference>
<feature type="compositionally biased region" description="Acidic residues" evidence="1">
    <location>
        <begin position="285"/>
        <end position="304"/>
    </location>
</feature>
<reference evidence="3 4" key="1">
    <citation type="submission" date="2014-09" db="EMBL/GenBank/DDBJ databases">
        <title>Sporocytophaga myxococcoides PG-01 genome sequencing.</title>
        <authorList>
            <person name="Liu L."/>
            <person name="Gao P.J."/>
            <person name="Chen G.J."/>
            <person name="Wang L.S."/>
        </authorList>
    </citation>
    <scope>NUCLEOTIDE SEQUENCE [LARGE SCALE GENOMIC DNA]</scope>
    <source>
        <strain evidence="3 4">PG-01</strain>
    </source>
</reference>
<comment type="caution">
    <text evidence="3">The sequence shown here is derived from an EMBL/GenBank/DDBJ whole genome shotgun (WGS) entry which is preliminary data.</text>
</comment>
<dbReference type="EMBL" id="BBLT01000003">
    <property type="protein sequence ID" value="GAL84712.1"/>
    <property type="molecule type" value="Genomic_DNA"/>
</dbReference>
<dbReference type="InterPro" id="IPR011250">
    <property type="entry name" value="OMP/PagP_B-barrel"/>
</dbReference>
<protein>
    <recommendedName>
        <fullName evidence="5">Outer membrane protein beta-barrel domain-containing protein</fullName>
    </recommendedName>
</protein>